<dbReference type="InterPro" id="IPR037873">
    <property type="entry name" value="BamE-like"/>
</dbReference>
<dbReference type="InterPro" id="IPR007450">
    <property type="entry name" value="BamE_dom"/>
</dbReference>
<dbReference type="STRING" id="716816.BST96_03720"/>
<dbReference type="Proteomes" id="UP000193450">
    <property type="component" value="Chromosome"/>
</dbReference>
<name>A0A1X9N7Z3_9GAMM</name>
<dbReference type="GO" id="GO:0030674">
    <property type="term" value="F:protein-macromolecule adaptor activity"/>
    <property type="evidence" value="ECO:0007669"/>
    <property type="project" value="TreeGrafter"/>
</dbReference>
<dbReference type="GO" id="GO:0051205">
    <property type="term" value="P:protein insertion into membrane"/>
    <property type="evidence" value="ECO:0007669"/>
    <property type="project" value="UniProtKB-UniRule"/>
</dbReference>
<keyword evidence="1 4" id="KW-0732">Signal</keyword>
<dbReference type="RefSeq" id="WP_085757400.1">
    <property type="nucleotide sequence ID" value="NZ_CP019343.1"/>
</dbReference>
<evidence type="ECO:0000256" key="4">
    <source>
        <dbReference type="HAMAP-Rule" id="MF_00925"/>
    </source>
</evidence>
<gene>
    <name evidence="4" type="primary">bamE</name>
    <name evidence="7" type="ORF">BST96_03720</name>
</gene>
<dbReference type="InterPro" id="IPR026592">
    <property type="entry name" value="BamE"/>
</dbReference>
<feature type="signal peptide" evidence="5">
    <location>
        <begin position="1"/>
        <end position="19"/>
    </location>
</feature>
<keyword evidence="4" id="KW-0449">Lipoprotein</keyword>
<proteinExistence type="inferred from homology"/>
<evidence type="ECO:0000313" key="8">
    <source>
        <dbReference type="Proteomes" id="UP000193450"/>
    </source>
</evidence>
<feature type="chain" id="PRO_5013408096" description="Outer membrane protein assembly factor BamE" evidence="5">
    <location>
        <begin position="20"/>
        <end position="134"/>
    </location>
</feature>
<organism evidence="7 8">
    <name type="scientific">Oceanicoccus sagamiensis</name>
    <dbReference type="NCBI Taxonomy" id="716816"/>
    <lineage>
        <taxon>Bacteria</taxon>
        <taxon>Pseudomonadati</taxon>
        <taxon>Pseudomonadota</taxon>
        <taxon>Gammaproteobacteria</taxon>
        <taxon>Cellvibrionales</taxon>
        <taxon>Spongiibacteraceae</taxon>
        <taxon>Oceanicoccus</taxon>
    </lineage>
</organism>
<feature type="domain" description="Outer membrane protein assembly factor BamE" evidence="6">
    <location>
        <begin position="36"/>
        <end position="102"/>
    </location>
</feature>
<evidence type="ECO:0000256" key="5">
    <source>
        <dbReference type="SAM" id="SignalP"/>
    </source>
</evidence>
<comment type="subcellular location">
    <subcellularLocation>
        <location evidence="4">Cell outer membrane</location>
        <topology evidence="4">Lipid-anchor</topology>
    </subcellularLocation>
</comment>
<dbReference type="HAMAP" id="MF_00925">
    <property type="entry name" value="OM_assembly_BamE"/>
    <property type="match status" value="1"/>
</dbReference>
<dbReference type="Pfam" id="PF04355">
    <property type="entry name" value="BamE"/>
    <property type="match status" value="1"/>
</dbReference>
<evidence type="ECO:0000313" key="7">
    <source>
        <dbReference type="EMBL" id="ARN73291.1"/>
    </source>
</evidence>
<dbReference type="AlphaFoldDB" id="A0A1X9N7Z3"/>
<comment type="subunit">
    <text evidence="4">Part of the Bam complex.</text>
</comment>
<comment type="function">
    <text evidence="4">Part of the outer membrane protein assembly complex, which is involved in assembly and insertion of beta-barrel proteins into the outer membrane.</text>
</comment>
<protein>
    <recommendedName>
        <fullName evidence="4">Outer membrane protein assembly factor BamE</fullName>
    </recommendedName>
</protein>
<reference evidence="7 8" key="1">
    <citation type="submission" date="2016-11" db="EMBL/GenBank/DDBJ databases">
        <title>Trade-off between light-utilization and light-protection in marine flavobacteria.</title>
        <authorList>
            <person name="Kumagai Y."/>
        </authorList>
    </citation>
    <scope>NUCLEOTIDE SEQUENCE [LARGE SCALE GENOMIC DNA]</scope>
    <source>
        <strain evidence="7 8">NBRC 107125</strain>
    </source>
</reference>
<dbReference type="PANTHER" id="PTHR37482">
    <property type="entry name" value="OUTER MEMBRANE PROTEIN ASSEMBLY FACTOR BAME"/>
    <property type="match status" value="1"/>
</dbReference>
<keyword evidence="2 4" id="KW-0472">Membrane</keyword>
<evidence type="ECO:0000256" key="2">
    <source>
        <dbReference type="ARBA" id="ARBA00023136"/>
    </source>
</evidence>
<dbReference type="KEGG" id="osg:BST96_03720"/>
<evidence type="ECO:0000259" key="6">
    <source>
        <dbReference type="Pfam" id="PF04355"/>
    </source>
</evidence>
<dbReference type="PROSITE" id="PS51257">
    <property type="entry name" value="PROKAR_LIPOPROTEIN"/>
    <property type="match status" value="1"/>
</dbReference>
<evidence type="ECO:0000256" key="1">
    <source>
        <dbReference type="ARBA" id="ARBA00022729"/>
    </source>
</evidence>
<comment type="similarity">
    <text evidence="4">Belongs to the BamE family.</text>
</comment>
<accession>A0A1X9N7Z3</accession>
<dbReference type="GO" id="GO:0043165">
    <property type="term" value="P:Gram-negative-bacterium-type cell outer membrane assembly"/>
    <property type="evidence" value="ECO:0007669"/>
    <property type="project" value="UniProtKB-UniRule"/>
</dbReference>
<keyword evidence="3 4" id="KW-0998">Cell outer membrane</keyword>
<dbReference type="GO" id="GO:1990063">
    <property type="term" value="C:Bam protein complex"/>
    <property type="evidence" value="ECO:0007669"/>
    <property type="project" value="TreeGrafter"/>
</dbReference>
<keyword evidence="8" id="KW-1185">Reference proteome</keyword>
<dbReference type="EMBL" id="CP019343">
    <property type="protein sequence ID" value="ARN73291.1"/>
    <property type="molecule type" value="Genomic_DNA"/>
</dbReference>
<evidence type="ECO:0000256" key="3">
    <source>
        <dbReference type="ARBA" id="ARBA00023237"/>
    </source>
</evidence>
<keyword evidence="4" id="KW-0564">Palmitate</keyword>
<dbReference type="OrthoDB" id="9808250at2"/>
<sequence>MPKFITIIALLAISSLLGACSTLQFPGVYKITVEQGNVITQEMVDQLKPGMSKDQVEYIMGTPLIRDSFNAERWDYVYSIRRGDEVRKEYRMTIFFKADSLDYFTGDFIPTAITEQAEQSAETEAAADQTVKDS</sequence>
<dbReference type="Gene3D" id="3.30.1450.10">
    <property type="match status" value="1"/>
</dbReference>
<dbReference type="PANTHER" id="PTHR37482:SF1">
    <property type="entry name" value="OUTER MEMBRANE PROTEIN ASSEMBLY FACTOR BAME"/>
    <property type="match status" value="1"/>
</dbReference>